<protein>
    <submittedName>
        <fullName evidence="3">Two-component signal transduction system YycFG, regulatory protein YycI</fullName>
    </submittedName>
</protein>
<dbReference type="Proteomes" id="UP000199136">
    <property type="component" value="Unassembled WGS sequence"/>
</dbReference>
<proteinExistence type="predicted"/>
<feature type="domain" description="Regulatory protein YycH-like" evidence="2">
    <location>
        <begin position="40"/>
        <end position="258"/>
    </location>
</feature>
<dbReference type="STRING" id="82801.SAMN04488506_1358"/>
<accession>A0A1I5XD29</accession>
<gene>
    <name evidence="3" type="ORF">SAMN04488506_1358</name>
</gene>
<evidence type="ECO:0000259" key="2">
    <source>
        <dbReference type="Pfam" id="PF09648"/>
    </source>
</evidence>
<dbReference type="Pfam" id="PF09648">
    <property type="entry name" value="YycI"/>
    <property type="match status" value="1"/>
</dbReference>
<organism evidence="3 4">
    <name type="scientific">Desemzia incerta</name>
    <dbReference type="NCBI Taxonomy" id="82801"/>
    <lineage>
        <taxon>Bacteria</taxon>
        <taxon>Bacillati</taxon>
        <taxon>Bacillota</taxon>
        <taxon>Bacilli</taxon>
        <taxon>Lactobacillales</taxon>
        <taxon>Carnobacteriaceae</taxon>
        <taxon>Desemzia</taxon>
    </lineage>
</organism>
<dbReference type="AlphaFoldDB" id="A0A1I5XD29"/>
<evidence type="ECO:0000313" key="4">
    <source>
        <dbReference type="Proteomes" id="UP000199136"/>
    </source>
</evidence>
<dbReference type="InterPro" id="IPR042274">
    <property type="entry name" value="YycH/YycI_2"/>
</dbReference>
<dbReference type="Gene3D" id="3.30.310.160">
    <property type="entry name" value="YycH protein, domain 2"/>
    <property type="match status" value="1"/>
</dbReference>
<name>A0A1I5XD29_9LACT</name>
<dbReference type="InterPro" id="IPR018604">
    <property type="entry name" value="YycI-like"/>
</dbReference>
<keyword evidence="1" id="KW-0812">Transmembrane</keyword>
<keyword evidence="1" id="KW-1133">Transmembrane helix</keyword>
<dbReference type="EMBL" id="FOXW01000004">
    <property type="protein sequence ID" value="SFQ29756.1"/>
    <property type="molecule type" value="Genomic_DNA"/>
</dbReference>
<reference evidence="3 4" key="1">
    <citation type="submission" date="2016-10" db="EMBL/GenBank/DDBJ databases">
        <authorList>
            <person name="de Groot N.N."/>
        </authorList>
    </citation>
    <scope>NUCLEOTIDE SEQUENCE [LARGE SCALE GENOMIC DNA]</scope>
    <source>
        <strain evidence="3 4">DSM 20581</strain>
    </source>
</reference>
<evidence type="ECO:0000313" key="3">
    <source>
        <dbReference type="EMBL" id="SFQ29756.1"/>
    </source>
</evidence>
<feature type="transmembrane region" description="Helical" evidence="1">
    <location>
        <begin position="7"/>
        <end position="24"/>
    </location>
</feature>
<dbReference type="GO" id="GO:0016020">
    <property type="term" value="C:membrane"/>
    <property type="evidence" value="ECO:0007669"/>
    <property type="project" value="InterPro"/>
</dbReference>
<keyword evidence="1" id="KW-0472">Membrane</keyword>
<keyword evidence="4" id="KW-1185">Reference proteome</keyword>
<sequence length="283" mass="31769">MMDFKKIEIIFIVTFLVLNGYLLYRVLDNYENGFTGNAATQINLVQEMKDENIELPEFEDEEHDVPYVQAAANNLLEENAEQLTKQTGVIEDNGSLYASILSDPIQLSEGEELTTKDIATLSEFVLSDAILFGDEYQFIRYVPSTRQIIYGQVANNIPIVDGTSNIIFHLNGKKEIISYEQTYAGPVTVQGQSRKLITDQDAVEILYQNSEVPSGAKVRKPLLIYNRTLSLEDLSMYVPVWLVEVVTSTDTIIKKVDAVNGNVIQEATNETPIQPNEESSSKE</sequence>
<evidence type="ECO:0000256" key="1">
    <source>
        <dbReference type="SAM" id="Phobius"/>
    </source>
</evidence>